<evidence type="ECO:0000313" key="2">
    <source>
        <dbReference type="Proteomes" id="UP000001261"/>
    </source>
</evidence>
<evidence type="ECO:0000313" key="1">
    <source>
        <dbReference type="EMBL" id="EAS32388.3"/>
    </source>
</evidence>
<dbReference type="VEuPathDB" id="FungiDB:CIMG_03412"/>
<keyword evidence="2" id="KW-1185">Reference proteome</keyword>
<reference evidence="2" key="1">
    <citation type="journal article" date="2009" name="Genome Res.">
        <title>Comparative genomic analyses of the human fungal pathogens Coccidioides and their relatives.</title>
        <authorList>
            <person name="Sharpton T.J."/>
            <person name="Stajich J.E."/>
            <person name="Rounsley S.D."/>
            <person name="Gardner M.J."/>
            <person name="Wortman J.R."/>
            <person name="Jordar V.S."/>
            <person name="Maiti R."/>
            <person name="Kodira C.D."/>
            <person name="Neafsey D.E."/>
            <person name="Zeng Q."/>
            <person name="Hung C.-Y."/>
            <person name="McMahan C."/>
            <person name="Muszewska A."/>
            <person name="Grynberg M."/>
            <person name="Mandel M.A."/>
            <person name="Kellner E.M."/>
            <person name="Barker B.M."/>
            <person name="Galgiani J.N."/>
            <person name="Orbach M.J."/>
            <person name="Kirkland T.N."/>
            <person name="Cole G.T."/>
            <person name="Henn M.R."/>
            <person name="Birren B.W."/>
            <person name="Taylor J.W."/>
        </authorList>
    </citation>
    <scope>NUCLEOTIDE SEQUENCE [LARGE SCALE GENOMIC DNA]</scope>
    <source>
        <strain evidence="2">RS</strain>
    </source>
</reference>
<sequence length="326" mass="36359">MAKNPNWIQANFPHVNVSRPATRFWQGLCDKKHRDPVRTRTLETEQVVWELGPIFTEREMLKALILDSKAYKDKNAVRNVLSILGLKGYPNTGAPILAFSTTLEDYSSSMRPGRCDSGMSVGPRDYVDVEKCADGLYSTIRRLDANSSSNSNAASLHVECKALVAATTPPTSLQISTDMAIGFVFPAWRPSLCKLQNMSALKINVARSAVIRVCTDVNCVRTARLCQPDPEKEVDGDLHYFITSRSFVLGLRGNLKLLQGEKKDAEEQPPFRQVHHSCGHCLIKVKNPSQYSGIMLTNTAIRLSLYVSSYFFGQSEAKFRALQLEI</sequence>
<organism evidence="1 2">
    <name type="scientific">Coccidioides immitis (strain RS)</name>
    <name type="common">Valley fever fungus</name>
    <dbReference type="NCBI Taxonomy" id="246410"/>
    <lineage>
        <taxon>Eukaryota</taxon>
        <taxon>Fungi</taxon>
        <taxon>Dikarya</taxon>
        <taxon>Ascomycota</taxon>
        <taxon>Pezizomycotina</taxon>
        <taxon>Eurotiomycetes</taxon>
        <taxon>Eurotiomycetidae</taxon>
        <taxon>Onygenales</taxon>
        <taxon>Onygenaceae</taxon>
        <taxon>Coccidioides</taxon>
    </lineage>
</organism>
<dbReference type="InParanoid" id="J3KBA8"/>
<dbReference type="EMBL" id="GG704916">
    <property type="protein sequence ID" value="EAS32388.3"/>
    <property type="molecule type" value="Genomic_DNA"/>
</dbReference>
<name>J3KBA8_COCIM</name>
<gene>
    <name evidence="1" type="ORF">CIMG_03412</name>
</gene>
<accession>J3KBA8</accession>
<reference evidence="2" key="2">
    <citation type="journal article" date="2010" name="Genome Res.">
        <title>Population genomic sequencing of Coccidioides fungi reveals recent hybridization and transposon control.</title>
        <authorList>
            <person name="Neafsey D.E."/>
            <person name="Barker B.M."/>
            <person name="Sharpton T.J."/>
            <person name="Stajich J.E."/>
            <person name="Park D.J."/>
            <person name="Whiston E."/>
            <person name="Hung C.-Y."/>
            <person name="McMahan C."/>
            <person name="White J."/>
            <person name="Sykes S."/>
            <person name="Heiman D."/>
            <person name="Young S."/>
            <person name="Zeng Q."/>
            <person name="Abouelleil A."/>
            <person name="Aftuck L."/>
            <person name="Bessette D."/>
            <person name="Brown A."/>
            <person name="FitzGerald M."/>
            <person name="Lui A."/>
            <person name="Macdonald J.P."/>
            <person name="Priest M."/>
            <person name="Orbach M.J."/>
            <person name="Galgiani J.N."/>
            <person name="Kirkland T.N."/>
            <person name="Cole G.T."/>
            <person name="Birren B.W."/>
            <person name="Henn M.R."/>
            <person name="Taylor J.W."/>
            <person name="Rounsley S.D."/>
        </authorList>
    </citation>
    <scope>GENOME REANNOTATION</scope>
    <source>
        <strain evidence="2">RS</strain>
    </source>
</reference>
<dbReference type="KEGG" id="cim:CIMG_03412"/>
<dbReference type="AlphaFoldDB" id="J3KBA8"/>
<dbReference type="RefSeq" id="XP_001243971.2">
    <property type="nucleotide sequence ID" value="XM_001243970.2"/>
</dbReference>
<dbReference type="Proteomes" id="UP000001261">
    <property type="component" value="Unassembled WGS sequence"/>
</dbReference>
<proteinExistence type="predicted"/>
<protein>
    <submittedName>
        <fullName evidence="1">Uncharacterized protein</fullName>
    </submittedName>
</protein>
<dbReference type="GeneID" id="4564681"/>